<accession>A0A1W1E9B9</accession>
<organism evidence="2">
    <name type="scientific">hydrothermal vent metagenome</name>
    <dbReference type="NCBI Taxonomy" id="652676"/>
    <lineage>
        <taxon>unclassified sequences</taxon>
        <taxon>metagenomes</taxon>
        <taxon>ecological metagenomes</taxon>
    </lineage>
</organism>
<keyword evidence="1" id="KW-0812">Transmembrane</keyword>
<keyword evidence="1" id="KW-0472">Membrane</keyword>
<gene>
    <name evidence="2" type="ORF">MNB_SV-4-824</name>
</gene>
<dbReference type="AlphaFoldDB" id="A0A1W1E9B9"/>
<keyword evidence="1" id="KW-1133">Transmembrane helix</keyword>
<name>A0A1W1E9B9_9ZZZZ</name>
<sequence length="298" mass="33885">MIVHRNMETMHPESIVDIVLTPQFYTLKREQVPVRYIYQAQRIAPSFFEGLLEDNSSVAYYVYREGEYWVFIAYNPDEIADFLRSKGILPSQIGRVVFAQQLASSLKGAVKVGEKEALVVIEGNVVMVPLLGVEKGVLTEIKNSMLPSKGIRLSEAGDTLFSNRQAYWLGAIFVVFGILWIVEGVRYGNLNRMLVAEQERYFAKYPMFQSTYQRESILQKYRTIDTNERKKRDIAKKVAGVIGKGVVLERLSIDQKRYNAVLLVKNSAVVNRLKKDLMRAGLHIEQASEKRIVVGGSL</sequence>
<evidence type="ECO:0000256" key="1">
    <source>
        <dbReference type="SAM" id="Phobius"/>
    </source>
</evidence>
<proteinExistence type="predicted"/>
<reference evidence="2" key="1">
    <citation type="submission" date="2016-10" db="EMBL/GenBank/DDBJ databases">
        <authorList>
            <person name="de Groot N.N."/>
        </authorList>
    </citation>
    <scope>NUCLEOTIDE SEQUENCE</scope>
</reference>
<dbReference type="EMBL" id="FPIB01000017">
    <property type="protein sequence ID" value="SFV90499.1"/>
    <property type="molecule type" value="Genomic_DNA"/>
</dbReference>
<protein>
    <submittedName>
        <fullName evidence="2">Uncharacterized protein</fullName>
    </submittedName>
</protein>
<feature type="transmembrane region" description="Helical" evidence="1">
    <location>
        <begin position="166"/>
        <end position="185"/>
    </location>
</feature>
<evidence type="ECO:0000313" key="2">
    <source>
        <dbReference type="EMBL" id="SFV90499.1"/>
    </source>
</evidence>